<protein>
    <recommendedName>
        <fullName evidence="15">Cytochrome P450</fullName>
    </recommendedName>
</protein>
<dbReference type="InterPro" id="IPR050196">
    <property type="entry name" value="Cytochrome_P450_Monoox"/>
</dbReference>
<evidence type="ECO:0008006" key="15">
    <source>
        <dbReference type="Google" id="ProtNLM"/>
    </source>
</evidence>
<sequence>MQVSHVYFREESVEILTSQKIIEKGEPYKQLHPWLGQGLLVSSGELWRSRRKLLTPAFHFSILNNFVEVFNEQSLVLCGIFEEICQSSTDGKGEIDVDPYISRCSLDMICEAAMGTKINAQTENSDYVRAVYRMGQLMVEQYMQPWLRNPTIFSLSSLGREHNRLLKTLHGFTKEVIHRRREIGEILNSRKHLETKATEFVTRNQLALLDLLLTASVGGQVLSDQDIQDEIDTFMFEGHDTSASMMGWFLYLMAANPECQGKAYNELLDVFGKSERECTQEDIPKLKYLECCIKETLRMYPSIAGFERHVQEDIRIGNYLIPAGCSVGCLALTTHTNSKFFPDPLVFKPERFLLDQAVGRHPYAYIPFSAGPRNCIGQRFAMLEGKIVISNLLRRFKFEQSPNAPAPIPSFQITLKSLTGIHLSVSCR</sequence>
<evidence type="ECO:0000256" key="5">
    <source>
        <dbReference type="ARBA" id="ARBA00022617"/>
    </source>
</evidence>
<comment type="function">
    <text evidence="2">May be involved in the metabolism of insect hormones and in the breakdown of synthetic insecticides.</text>
</comment>
<feature type="binding site" description="axial binding residue" evidence="11">
    <location>
        <position position="375"/>
    </location>
    <ligand>
        <name>heme</name>
        <dbReference type="ChEBI" id="CHEBI:30413"/>
    </ligand>
    <ligandPart>
        <name>Fe</name>
        <dbReference type="ChEBI" id="CHEBI:18248"/>
    </ligandPart>
</feature>
<gene>
    <name evidence="13" type="ORF">DAPPUDRAFT_311767</name>
</gene>
<keyword evidence="7" id="KW-0256">Endoplasmic reticulum</keyword>
<dbReference type="GO" id="GO:0020037">
    <property type="term" value="F:heme binding"/>
    <property type="evidence" value="ECO:0007669"/>
    <property type="project" value="InterPro"/>
</dbReference>
<dbReference type="InterPro" id="IPR036396">
    <property type="entry name" value="Cyt_P450_sf"/>
</dbReference>
<evidence type="ECO:0000256" key="1">
    <source>
        <dbReference type="ARBA" id="ARBA00001971"/>
    </source>
</evidence>
<dbReference type="HOGENOM" id="CLU_001570_5_1_1"/>
<dbReference type="InterPro" id="IPR017972">
    <property type="entry name" value="Cyt_P450_CS"/>
</dbReference>
<dbReference type="CDD" id="cd20628">
    <property type="entry name" value="CYP4"/>
    <property type="match status" value="1"/>
</dbReference>
<dbReference type="AlphaFoldDB" id="E9FXV1"/>
<reference evidence="13 14" key="1">
    <citation type="journal article" date="2011" name="Science">
        <title>The ecoresponsive genome of Daphnia pulex.</title>
        <authorList>
            <person name="Colbourne J.K."/>
            <person name="Pfrender M.E."/>
            <person name="Gilbert D."/>
            <person name="Thomas W.K."/>
            <person name="Tucker A."/>
            <person name="Oakley T.H."/>
            <person name="Tokishita S."/>
            <person name="Aerts A."/>
            <person name="Arnold G.J."/>
            <person name="Basu M.K."/>
            <person name="Bauer D.J."/>
            <person name="Caceres C.E."/>
            <person name="Carmel L."/>
            <person name="Casola C."/>
            <person name="Choi J.H."/>
            <person name="Detter J.C."/>
            <person name="Dong Q."/>
            <person name="Dusheyko S."/>
            <person name="Eads B.D."/>
            <person name="Frohlich T."/>
            <person name="Geiler-Samerotte K.A."/>
            <person name="Gerlach D."/>
            <person name="Hatcher P."/>
            <person name="Jogdeo S."/>
            <person name="Krijgsveld J."/>
            <person name="Kriventseva E.V."/>
            <person name="Kultz D."/>
            <person name="Laforsch C."/>
            <person name="Lindquist E."/>
            <person name="Lopez J."/>
            <person name="Manak J.R."/>
            <person name="Muller J."/>
            <person name="Pangilinan J."/>
            <person name="Patwardhan R.P."/>
            <person name="Pitluck S."/>
            <person name="Pritham E.J."/>
            <person name="Rechtsteiner A."/>
            <person name="Rho M."/>
            <person name="Rogozin I.B."/>
            <person name="Sakarya O."/>
            <person name="Salamov A."/>
            <person name="Schaack S."/>
            <person name="Shapiro H."/>
            <person name="Shiga Y."/>
            <person name="Skalitzky C."/>
            <person name="Smith Z."/>
            <person name="Souvorov A."/>
            <person name="Sung W."/>
            <person name="Tang Z."/>
            <person name="Tsuchiya D."/>
            <person name="Tu H."/>
            <person name="Vos H."/>
            <person name="Wang M."/>
            <person name="Wolf Y.I."/>
            <person name="Yamagata H."/>
            <person name="Yamada T."/>
            <person name="Ye Y."/>
            <person name="Shaw J.R."/>
            <person name="Andrews J."/>
            <person name="Crease T.J."/>
            <person name="Tang H."/>
            <person name="Lucas S.M."/>
            <person name="Robertson H.M."/>
            <person name="Bork P."/>
            <person name="Koonin E.V."/>
            <person name="Zdobnov E.M."/>
            <person name="Grigoriev I.V."/>
            <person name="Lynch M."/>
            <person name="Boore J.L."/>
        </authorList>
    </citation>
    <scope>NUCLEOTIDE SEQUENCE [LARGE SCALE GENOMIC DNA]</scope>
</reference>
<evidence type="ECO:0000313" key="13">
    <source>
        <dbReference type="EMBL" id="EFX88228.1"/>
    </source>
</evidence>
<evidence type="ECO:0000256" key="7">
    <source>
        <dbReference type="ARBA" id="ARBA00022824"/>
    </source>
</evidence>
<dbReference type="PhylomeDB" id="E9FXV1"/>
<evidence type="ECO:0000256" key="8">
    <source>
        <dbReference type="ARBA" id="ARBA00023004"/>
    </source>
</evidence>
<evidence type="ECO:0000313" key="14">
    <source>
        <dbReference type="Proteomes" id="UP000000305"/>
    </source>
</evidence>
<evidence type="ECO:0000256" key="6">
    <source>
        <dbReference type="ARBA" id="ARBA00022723"/>
    </source>
</evidence>
<keyword evidence="6 11" id="KW-0479">Metal-binding</keyword>
<dbReference type="eggNOG" id="KOG0157">
    <property type="taxonomic scope" value="Eukaryota"/>
</dbReference>
<keyword evidence="14" id="KW-1185">Reference proteome</keyword>
<dbReference type="SUPFAM" id="SSF48264">
    <property type="entry name" value="Cytochrome P450"/>
    <property type="match status" value="1"/>
</dbReference>
<keyword evidence="5 11" id="KW-0349">Heme</keyword>
<dbReference type="PANTHER" id="PTHR24291:SF189">
    <property type="entry name" value="CYTOCHROME P450 4C3-RELATED"/>
    <property type="match status" value="1"/>
</dbReference>
<comment type="similarity">
    <text evidence="4 12">Belongs to the cytochrome P450 family.</text>
</comment>
<dbReference type="InParanoid" id="E9FXV1"/>
<evidence type="ECO:0000256" key="9">
    <source>
        <dbReference type="ARBA" id="ARBA00023033"/>
    </source>
</evidence>
<dbReference type="Gene3D" id="1.10.630.10">
    <property type="entry name" value="Cytochrome P450"/>
    <property type="match status" value="1"/>
</dbReference>
<dbReference type="KEGG" id="dpx:DAPPUDRAFT_311767"/>
<dbReference type="STRING" id="6669.E9FXV1"/>
<comment type="subcellular location">
    <subcellularLocation>
        <location evidence="3">Endoplasmic reticulum membrane</location>
    </subcellularLocation>
</comment>
<keyword evidence="12" id="KW-0560">Oxidoreductase</keyword>
<dbReference type="EMBL" id="GL732526">
    <property type="protein sequence ID" value="EFX88228.1"/>
    <property type="molecule type" value="Genomic_DNA"/>
</dbReference>
<dbReference type="InterPro" id="IPR002403">
    <property type="entry name" value="Cyt_P450_E_grp-IV"/>
</dbReference>
<comment type="cofactor">
    <cofactor evidence="1 11">
        <name>heme</name>
        <dbReference type="ChEBI" id="CHEBI:30413"/>
    </cofactor>
</comment>
<evidence type="ECO:0000256" key="2">
    <source>
        <dbReference type="ARBA" id="ARBA00003690"/>
    </source>
</evidence>
<dbReference type="OMA" id="HAPMEAI"/>
<evidence type="ECO:0000256" key="12">
    <source>
        <dbReference type="RuleBase" id="RU000461"/>
    </source>
</evidence>
<dbReference type="PANTHER" id="PTHR24291">
    <property type="entry name" value="CYTOCHROME P450 FAMILY 4"/>
    <property type="match status" value="1"/>
</dbReference>
<accession>E9FXV1</accession>
<keyword evidence="8 11" id="KW-0408">Iron</keyword>
<dbReference type="GO" id="GO:0005789">
    <property type="term" value="C:endoplasmic reticulum membrane"/>
    <property type="evidence" value="ECO:0007669"/>
    <property type="project" value="UniProtKB-SubCell"/>
</dbReference>
<dbReference type="GO" id="GO:0005506">
    <property type="term" value="F:iron ion binding"/>
    <property type="evidence" value="ECO:0007669"/>
    <property type="project" value="InterPro"/>
</dbReference>
<dbReference type="InterPro" id="IPR001128">
    <property type="entry name" value="Cyt_P450"/>
</dbReference>
<organism evidence="13 14">
    <name type="scientific">Daphnia pulex</name>
    <name type="common">Water flea</name>
    <dbReference type="NCBI Taxonomy" id="6669"/>
    <lineage>
        <taxon>Eukaryota</taxon>
        <taxon>Metazoa</taxon>
        <taxon>Ecdysozoa</taxon>
        <taxon>Arthropoda</taxon>
        <taxon>Crustacea</taxon>
        <taxon>Branchiopoda</taxon>
        <taxon>Diplostraca</taxon>
        <taxon>Cladocera</taxon>
        <taxon>Anomopoda</taxon>
        <taxon>Daphniidae</taxon>
        <taxon>Daphnia</taxon>
    </lineage>
</organism>
<evidence type="ECO:0000256" key="4">
    <source>
        <dbReference type="ARBA" id="ARBA00010617"/>
    </source>
</evidence>
<dbReference type="GO" id="GO:0016705">
    <property type="term" value="F:oxidoreductase activity, acting on paired donors, with incorporation or reduction of molecular oxygen"/>
    <property type="evidence" value="ECO:0007669"/>
    <property type="project" value="InterPro"/>
</dbReference>
<dbReference type="Proteomes" id="UP000000305">
    <property type="component" value="Unassembled WGS sequence"/>
</dbReference>
<dbReference type="OrthoDB" id="1470350at2759"/>
<dbReference type="GO" id="GO:0004497">
    <property type="term" value="F:monooxygenase activity"/>
    <property type="evidence" value="ECO:0007669"/>
    <property type="project" value="UniProtKB-KW"/>
</dbReference>
<keyword evidence="9 12" id="KW-0503">Monooxygenase</keyword>
<dbReference type="Pfam" id="PF00067">
    <property type="entry name" value="p450"/>
    <property type="match status" value="1"/>
</dbReference>
<dbReference type="PRINTS" id="PR00385">
    <property type="entry name" value="P450"/>
</dbReference>
<proteinExistence type="inferred from homology"/>
<dbReference type="PROSITE" id="PS00086">
    <property type="entry name" value="CYTOCHROME_P450"/>
    <property type="match status" value="1"/>
</dbReference>
<evidence type="ECO:0000256" key="3">
    <source>
        <dbReference type="ARBA" id="ARBA00004586"/>
    </source>
</evidence>
<evidence type="ECO:0000256" key="11">
    <source>
        <dbReference type="PIRSR" id="PIRSR602403-1"/>
    </source>
</evidence>
<evidence type="ECO:0000256" key="10">
    <source>
        <dbReference type="ARBA" id="ARBA00023136"/>
    </source>
</evidence>
<keyword evidence="10" id="KW-0472">Membrane</keyword>
<name>E9FXV1_DAPPU</name>
<dbReference type="PRINTS" id="PR00465">
    <property type="entry name" value="EP450IV"/>
</dbReference>